<sequence length="52" mass="5730">MKGQPTSIVQIRKAEGQDHELLIRVNRTFVEAYGISGKLLGGISSFLVRVCI</sequence>
<protein>
    <recommendedName>
        <fullName evidence="3">GNAT family N-acetyltransferase</fullName>
    </recommendedName>
</protein>
<evidence type="ECO:0000313" key="1">
    <source>
        <dbReference type="EMBL" id="MFC4766224.1"/>
    </source>
</evidence>
<dbReference type="RefSeq" id="WP_380023992.1">
    <property type="nucleotide sequence ID" value="NZ_JBHSHC010000014.1"/>
</dbReference>
<organism evidence="1 2">
    <name type="scientific">Effusibacillus consociatus</name>
    <dbReference type="NCBI Taxonomy" id="1117041"/>
    <lineage>
        <taxon>Bacteria</taxon>
        <taxon>Bacillati</taxon>
        <taxon>Bacillota</taxon>
        <taxon>Bacilli</taxon>
        <taxon>Bacillales</taxon>
        <taxon>Alicyclobacillaceae</taxon>
        <taxon>Effusibacillus</taxon>
    </lineage>
</organism>
<dbReference type="Proteomes" id="UP001596002">
    <property type="component" value="Unassembled WGS sequence"/>
</dbReference>
<proteinExistence type="predicted"/>
<accession>A0ABV9PXI0</accession>
<name>A0ABV9PXI0_9BACL</name>
<evidence type="ECO:0000313" key="2">
    <source>
        <dbReference type="Proteomes" id="UP001596002"/>
    </source>
</evidence>
<keyword evidence="2" id="KW-1185">Reference proteome</keyword>
<reference evidence="2" key="1">
    <citation type="journal article" date="2019" name="Int. J. Syst. Evol. Microbiol.">
        <title>The Global Catalogue of Microorganisms (GCM) 10K type strain sequencing project: providing services to taxonomists for standard genome sequencing and annotation.</title>
        <authorList>
            <consortium name="The Broad Institute Genomics Platform"/>
            <consortium name="The Broad Institute Genome Sequencing Center for Infectious Disease"/>
            <person name="Wu L."/>
            <person name="Ma J."/>
        </authorList>
    </citation>
    <scope>NUCLEOTIDE SEQUENCE [LARGE SCALE GENOMIC DNA]</scope>
    <source>
        <strain evidence="2">WYCCWR 12678</strain>
    </source>
</reference>
<comment type="caution">
    <text evidence="1">The sequence shown here is derived from an EMBL/GenBank/DDBJ whole genome shotgun (WGS) entry which is preliminary data.</text>
</comment>
<dbReference type="EMBL" id="JBHSHC010000014">
    <property type="protein sequence ID" value="MFC4766224.1"/>
    <property type="molecule type" value="Genomic_DNA"/>
</dbReference>
<gene>
    <name evidence="1" type="ORF">ACFO8Q_02260</name>
</gene>
<evidence type="ECO:0008006" key="3">
    <source>
        <dbReference type="Google" id="ProtNLM"/>
    </source>
</evidence>